<name>A0A0A7FXM3_9CLOT</name>
<evidence type="ECO:0000259" key="1">
    <source>
        <dbReference type="Pfam" id="PF10592"/>
    </source>
</evidence>
<dbReference type="AlphaFoldDB" id="A0A0A7FXM3"/>
<dbReference type="Proteomes" id="UP000030635">
    <property type="component" value="Chromosome"/>
</dbReference>
<gene>
    <name evidence="2" type="ORF">U729_1551</name>
</gene>
<dbReference type="HOGENOM" id="CLU_026290_1_0_9"/>
<dbReference type="OrthoDB" id="9806213at2"/>
<dbReference type="RefSeq" id="WP_039313282.1">
    <property type="nucleotide sequence ID" value="NZ_CP006905.1"/>
</dbReference>
<evidence type="ECO:0000313" key="3">
    <source>
        <dbReference type="Proteomes" id="UP000030635"/>
    </source>
</evidence>
<protein>
    <submittedName>
        <fullName evidence="2">AIPR family protein</fullName>
    </submittedName>
</protein>
<keyword evidence="3" id="KW-1185">Reference proteome</keyword>
<dbReference type="eggNOG" id="COG2159">
    <property type="taxonomic scope" value="Bacteria"/>
</dbReference>
<dbReference type="InterPro" id="IPR018891">
    <property type="entry name" value="AIPR_C"/>
</dbReference>
<proteinExistence type="predicted"/>
<dbReference type="EMBL" id="CP006905">
    <property type="protein sequence ID" value="AIY84298.1"/>
    <property type="molecule type" value="Genomic_DNA"/>
</dbReference>
<organism evidence="2 3">
    <name type="scientific">Clostridium baratii str. Sullivan</name>
    <dbReference type="NCBI Taxonomy" id="1415775"/>
    <lineage>
        <taxon>Bacteria</taxon>
        <taxon>Bacillati</taxon>
        <taxon>Bacillota</taxon>
        <taxon>Clostridia</taxon>
        <taxon>Eubacteriales</taxon>
        <taxon>Clostridiaceae</taxon>
        <taxon>Clostridium</taxon>
    </lineage>
</organism>
<accession>A0A0A7FXM3</accession>
<evidence type="ECO:0000313" key="2">
    <source>
        <dbReference type="EMBL" id="AIY84298.1"/>
    </source>
</evidence>
<feature type="domain" description="Abortive phage infection protein C-terminal" evidence="1">
    <location>
        <begin position="262"/>
        <end position="520"/>
    </location>
</feature>
<reference evidence="2 3" key="1">
    <citation type="journal article" date="2015" name="Infect. Genet. Evol.">
        <title>Genomic sequences of six botulinum neurotoxin-producing strains representing three clostridial species illustrate the mobility and diversity of botulinum neurotoxin genes.</title>
        <authorList>
            <person name="Smith T.J."/>
            <person name="Hill K.K."/>
            <person name="Xie G."/>
            <person name="Foley B.T."/>
            <person name="Williamson C.H."/>
            <person name="Foster J.T."/>
            <person name="Johnson S.L."/>
            <person name="Chertkov O."/>
            <person name="Teshima H."/>
            <person name="Gibbons H.S."/>
            <person name="Johnsky L.A."/>
            <person name="Karavis M.A."/>
            <person name="Smith L.A."/>
        </authorList>
    </citation>
    <scope>NUCLEOTIDE SEQUENCE [LARGE SCALE GENOMIC DNA]</scope>
    <source>
        <strain evidence="2">Sullivan</strain>
    </source>
</reference>
<dbReference type="KEGG" id="cbv:U729_1551"/>
<dbReference type="Pfam" id="PF10592">
    <property type="entry name" value="AIPR"/>
    <property type="match status" value="1"/>
</dbReference>
<sequence>MSNMEDVLNAIIQTFRKENELKKKNIFEVFALSQIYKEKELDFTDIYNSIVDGGQDGGVDSILFFIDDKNITTIEELEDIELDRRSEVEINIIQSKDSNGFKESVFDKLSLTFKEILNSGLSEEQLRNHYNADLVEKISVMRKLLDVTCVKTSNIKVNLLYISKGDLKELPKGVSDRGEILKTQVQEEFKVPKGIEIQYYGADELRDLYLKPEETELVLKTQKNVNSVFVDENNVAYVALAKLEDYFDFITDENRKIKENIFESNVRHFQGDVTVNKKITQTLKEGSEIEFWWLNNGVTIIASEIVAMPNEKLKLSNVQIVNGLQTTYCIYNELKEKDTIDDKRSVMIKIIKVNEDKFVDRIISATNSQTEVRAADLRATDDFQRDIESCFLSSGYYYDRRKNYYKNLGKNRNKIFTIAKTAQYVETILFKSPHSARSNPTSLLKTDSNYNKIFNKDININVYLKVCLIFKISDGYIKDLNGNDPIQNQYNASIKNYTFHIMLLMVYICLEKTEFTDIDVNELDLENLNIEVFNKAVEFLIEFIDNYKEETGNDNIINIAKSKSFTDYINGKIEDKTKVDITV</sequence>